<organism evidence="1 2">
    <name type="scientific">Petrimonas mucosa</name>
    <dbReference type="NCBI Taxonomy" id="1642646"/>
    <lineage>
        <taxon>Bacteria</taxon>
        <taxon>Pseudomonadati</taxon>
        <taxon>Bacteroidota</taxon>
        <taxon>Bacteroidia</taxon>
        <taxon>Bacteroidales</taxon>
        <taxon>Dysgonomonadaceae</taxon>
        <taxon>Petrimonas</taxon>
    </lineage>
</organism>
<dbReference type="EMBL" id="LT608328">
    <property type="protein sequence ID" value="SCM56968.1"/>
    <property type="molecule type" value="Genomic_DNA"/>
</dbReference>
<dbReference type="KEGG" id="pmuc:ING2E5A_1126"/>
<evidence type="ECO:0000313" key="1">
    <source>
        <dbReference type="EMBL" id="SCM56968.1"/>
    </source>
</evidence>
<evidence type="ECO:0000313" key="2">
    <source>
        <dbReference type="Proteomes" id="UP000178485"/>
    </source>
</evidence>
<name>A0A1G4G5Z6_9BACT</name>
<proteinExistence type="predicted"/>
<dbReference type="AlphaFoldDB" id="A0A1G4G5Z6"/>
<sequence length="68" mass="7759">MTFLEGVEIKAICDIVRFRIDETTQLFKERGLPGPRVYTGSGDAWKRVCEDPEYAIKCGKHVAVDQRD</sequence>
<dbReference type="Proteomes" id="UP000178485">
    <property type="component" value="Chromosome i"/>
</dbReference>
<accession>A0A1G4G5Z6</accession>
<gene>
    <name evidence="1" type="ORF">ING2E5A_1126</name>
</gene>
<dbReference type="RefSeq" id="WP_071136525.1">
    <property type="nucleotide sequence ID" value="NZ_JBASDY010000110.1"/>
</dbReference>
<reference evidence="1 2" key="1">
    <citation type="submission" date="2016-08" db="EMBL/GenBank/DDBJ databases">
        <authorList>
            <person name="Seilhamer J.J."/>
        </authorList>
    </citation>
    <scope>NUCLEOTIDE SEQUENCE [LARGE SCALE GENOMIC DNA]</scope>
    <source>
        <strain evidence="1">ING2-E5A</strain>
    </source>
</reference>
<protein>
    <submittedName>
        <fullName evidence="1">Oxidoreductase, NAD-binding domain protein</fullName>
    </submittedName>
</protein>
<dbReference type="Gene3D" id="3.40.50.720">
    <property type="entry name" value="NAD(P)-binding Rossmann-like Domain"/>
    <property type="match status" value="1"/>
</dbReference>
<keyword evidence="2" id="KW-1185">Reference proteome</keyword>